<dbReference type="Pfam" id="PF03023">
    <property type="entry name" value="MurJ"/>
    <property type="match status" value="1"/>
</dbReference>
<feature type="transmembrane region" description="Helical" evidence="10">
    <location>
        <begin position="131"/>
        <end position="151"/>
    </location>
</feature>
<keyword evidence="5" id="KW-0573">Peptidoglycan synthesis</keyword>
<evidence type="ECO:0000313" key="12">
    <source>
        <dbReference type="Proteomes" id="UP000199452"/>
    </source>
</evidence>
<feature type="transmembrane region" description="Helical" evidence="10">
    <location>
        <begin position="448"/>
        <end position="467"/>
    </location>
</feature>
<proteinExistence type="inferred from homology"/>
<dbReference type="Proteomes" id="UP000199452">
    <property type="component" value="Unassembled WGS sequence"/>
</dbReference>
<evidence type="ECO:0000256" key="4">
    <source>
        <dbReference type="ARBA" id="ARBA00022960"/>
    </source>
</evidence>
<reference evidence="11 12" key="1">
    <citation type="submission" date="2016-09" db="EMBL/GenBank/DDBJ databases">
        <authorList>
            <person name="Capua I."/>
            <person name="De Benedictis P."/>
            <person name="Joannis T."/>
            <person name="Lombin L.H."/>
            <person name="Cattoli G."/>
        </authorList>
    </citation>
    <scope>NUCLEOTIDE SEQUENCE [LARGE SCALE GENOMIC DNA]</scope>
    <source>
        <strain evidence="11 12">A7P-90m</strain>
    </source>
</reference>
<feature type="transmembrane region" description="Helical" evidence="10">
    <location>
        <begin position="224"/>
        <end position="245"/>
    </location>
</feature>
<dbReference type="PANTHER" id="PTHR47019:SF1">
    <property type="entry name" value="LIPID II FLIPPASE MURJ"/>
    <property type="match status" value="1"/>
</dbReference>
<dbReference type="OrthoDB" id="9816572at2"/>
<feature type="transmembrane region" description="Helical" evidence="10">
    <location>
        <begin position="12"/>
        <end position="32"/>
    </location>
</feature>
<dbReference type="InterPro" id="IPR051050">
    <property type="entry name" value="Lipid_II_flippase_MurJ/MviN"/>
</dbReference>
<feature type="transmembrane region" description="Helical" evidence="10">
    <location>
        <begin position="347"/>
        <end position="369"/>
    </location>
</feature>
<keyword evidence="12" id="KW-1185">Reference proteome</keyword>
<keyword evidence="6 10" id="KW-1133">Transmembrane helix</keyword>
<dbReference type="GO" id="GO:0008360">
    <property type="term" value="P:regulation of cell shape"/>
    <property type="evidence" value="ECO:0007669"/>
    <property type="project" value="UniProtKB-KW"/>
</dbReference>
<feature type="transmembrane region" description="Helical" evidence="10">
    <location>
        <begin position="158"/>
        <end position="179"/>
    </location>
</feature>
<keyword evidence="4" id="KW-0133">Cell shape</keyword>
<keyword evidence="3 10" id="KW-0812">Transmembrane</keyword>
<evidence type="ECO:0000256" key="2">
    <source>
        <dbReference type="ARBA" id="ARBA00022475"/>
    </source>
</evidence>
<dbReference type="EMBL" id="FMYP01000002">
    <property type="protein sequence ID" value="SDB82804.1"/>
    <property type="molecule type" value="Genomic_DNA"/>
</dbReference>
<dbReference type="GO" id="GO:0005886">
    <property type="term" value="C:plasma membrane"/>
    <property type="evidence" value="ECO:0007669"/>
    <property type="project" value="UniProtKB-SubCell"/>
</dbReference>
<gene>
    <name evidence="11" type="ORF">SAMN05216323_100229</name>
</gene>
<feature type="transmembrane region" description="Helical" evidence="10">
    <location>
        <begin position="185"/>
        <end position="203"/>
    </location>
</feature>
<comment type="function">
    <text evidence="8">Involved in peptidoglycan biosynthesis. Transports lipid-linked peptidoglycan precursors from the inner to the outer leaflet of the cytoplasmic membrane.</text>
</comment>
<evidence type="ECO:0000256" key="6">
    <source>
        <dbReference type="ARBA" id="ARBA00022989"/>
    </source>
</evidence>
<protein>
    <submittedName>
        <fullName evidence="11">Murein biosynthesis integral membrane protein MurJ</fullName>
    </submittedName>
</protein>
<organism evidence="11 12">
    <name type="scientific">Williamwhitmania taraxaci</name>
    <dbReference type="NCBI Taxonomy" id="1640674"/>
    <lineage>
        <taxon>Bacteria</taxon>
        <taxon>Pseudomonadati</taxon>
        <taxon>Bacteroidota</taxon>
        <taxon>Bacteroidia</taxon>
        <taxon>Bacteroidales</taxon>
        <taxon>Williamwhitmaniaceae</taxon>
        <taxon>Williamwhitmania</taxon>
    </lineage>
</organism>
<feature type="transmembrane region" description="Helical" evidence="10">
    <location>
        <begin position="44"/>
        <end position="68"/>
    </location>
</feature>
<feature type="transmembrane region" description="Helical" evidence="10">
    <location>
        <begin position="405"/>
        <end position="427"/>
    </location>
</feature>
<dbReference type="GO" id="GO:0034204">
    <property type="term" value="P:lipid translocation"/>
    <property type="evidence" value="ECO:0007669"/>
    <property type="project" value="TreeGrafter"/>
</dbReference>
<comment type="subcellular location">
    <subcellularLocation>
        <location evidence="1">Cell membrane</location>
        <topology evidence="1">Multi-pass membrane protein</topology>
    </subcellularLocation>
</comment>
<dbReference type="GO" id="GO:0009252">
    <property type="term" value="P:peptidoglycan biosynthetic process"/>
    <property type="evidence" value="ECO:0007669"/>
    <property type="project" value="UniProtKB-KW"/>
</dbReference>
<evidence type="ECO:0000256" key="9">
    <source>
        <dbReference type="ARBA" id="ARBA00061532"/>
    </source>
</evidence>
<feature type="transmembrane region" description="Helical" evidence="10">
    <location>
        <begin position="381"/>
        <end position="399"/>
    </location>
</feature>
<evidence type="ECO:0000256" key="5">
    <source>
        <dbReference type="ARBA" id="ARBA00022984"/>
    </source>
</evidence>
<evidence type="ECO:0000256" key="8">
    <source>
        <dbReference type="ARBA" id="ARBA00060041"/>
    </source>
</evidence>
<name>A0A1G6GLK4_9BACT</name>
<keyword evidence="7 10" id="KW-0472">Membrane</keyword>
<dbReference type="InterPro" id="IPR004268">
    <property type="entry name" value="MurJ"/>
</dbReference>
<evidence type="ECO:0000256" key="3">
    <source>
        <dbReference type="ARBA" id="ARBA00022692"/>
    </source>
</evidence>
<feature type="transmembrane region" description="Helical" evidence="10">
    <location>
        <begin position="473"/>
        <end position="490"/>
    </location>
</feature>
<sequence>MKNNTHLFKSTIQITIISVLSIVLNFISQLVIAYYYGTSFERDAYLAALVIPMYLNAVFVGSIGYVFLTRFQKIEREGNENSLNLFLTQVFLVIGVLLLFVVLFGMFFSTSIIRTSVPGFSEAQIHYTSKILIAVIPSTLFFILSSFFVSIYQINNYFLKPALIPLVIPTISTLFVFFFTSRFGIISLAYGYTVGSFLSFILLSNVLRKVNYRFTLRGGDNRHLLMLFKTATPLFLFGFIFRFTPVFERMLASNLPNGSISYLGYGNQLLSIMATITSGGIAVSLFPLLSKYWIEDRKIEVGVLVVKATRIILLLTIPITFIVFFWGDIIVKLLLERGAFDHNSTNAVSLGLCLMMGAFIAQSLGNVVAKVFYFSANTWTISIIATIELVLYLFLGYYLSISYSYLGLAVALSISSIVNIIISILYINKYVVRLSLNKISIDLLRVTVVSFISFFSVYKFCAFFSLFSYVNTLFAFIFGLLLFYILGLLFKIEEMSQLTTYIKVKLGYR</sequence>
<evidence type="ECO:0000256" key="10">
    <source>
        <dbReference type="SAM" id="Phobius"/>
    </source>
</evidence>
<dbReference type="GO" id="GO:0015648">
    <property type="term" value="F:lipid-linked peptidoglycan transporter activity"/>
    <property type="evidence" value="ECO:0007669"/>
    <property type="project" value="TreeGrafter"/>
</dbReference>
<evidence type="ECO:0000313" key="11">
    <source>
        <dbReference type="EMBL" id="SDB82804.1"/>
    </source>
</evidence>
<dbReference type="RefSeq" id="WP_092434321.1">
    <property type="nucleotide sequence ID" value="NZ_FMYP01000002.1"/>
</dbReference>
<dbReference type="PRINTS" id="PR01806">
    <property type="entry name" value="VIRFACTRMVIN"/>
</dbReference>
<feature type="transmembrane region" description="Helical" evidence="10">
    <location>
        <begin position="265"/>
        <end position="290"/>
    </location>
</feature>
<feature type="transmembrane region" description="Helical" evidence="10">
    <location>
        <begin position="311"/>
        <end position="335"/>
    </location>
</feature>
<dbReference type="AlphaFoldDB" id="A0A1G6GLK4"/>
<dbReference type="PANTHER" id="PTHR47019">
    <property type="entry name" value="LIPID II FLIPPASE MURJ"/>
    <property type="match status" value="1"/>
</dbReference>
<dbReference type="STRING" id="1640674.SAMN05216323_100229"/>
<feature type="transmembrane region" description="Helical" evidence="10">
    <location>
        <begin position="89"/>
        <end position="111"/>
    </location>
</feature>
<evidence type="ECO:0000256" key="1">
    <source>
        <dbReference type="ARBA" id="ARBA00004651"/>
    </source>
</evidence>
<keyword evidence="2" id="KW-1003">Cell membrane</keyword>
<accession>A0A1G6GLK4</accession>
<evidence type="ECO:0000256" key="7">
    <source>
        <dbReference type="ARBA" id="ARBA00023136"/>
    </source>
</evidence>
<comment type="similarity">
    <text evidence="9">Belongs to the MurJ/MviN family.</text>
</comment>